<protein>
    <submittedName>
        <fullName evidence="2">Tail protein</fullName>
    </submittedName>
</protein>
<name>A0A8S5N7V6_9CAUD</name>
<dbReference type="NCBIfam" id="TIGR01665">
    <property type="entry name" value="put_anti_recept"/>
    <property type="match status" value="1"/>
</dbReference>
<organism evidence="2">
    <name type="scientific">Siphoviridae sp. ctfW121</name>
    <dbReference type="NCBI Taxonomy" id="2826413"/>
    <lineage>
        <taxon>Viruses</taxon>
        <taxon>Duplodnaviria</taxon>
        <taxon>Heunggongvirae</taxon>
        <taxon>Uroviricota</taxon>
        <taxon>Caudoviricetes</taxon>
    </lineage>
</organism>
<sequence length="553" mass="61490">MIKLFGTTDTDFSSNGDAVIQPFKAKVHKEDNGKFYLNVEADISYVDILTANRIIVADTPQGAQAFRIKNPEKTKSKITIKAQHISYDAQNYVIADSYVVDKNCNDAMDHLNSATDNPSPFQTVSDIAIVDSYRCVRTSLYDAFSTVLERWGGHFVRDNYRFGIMSTIGRDNGVTVRYKKNLKEMTCTTNWDNVVTKLMPVGKDGLLLDEVYLYSKTQYDIPFTKVVSFNQNVDQDLYKDAEGHLDETAYNNALIDDLRKQGQAYVDENCVPKVNYTLKANLEKLTDIGDTIEVIDEPMGVDITTHVISYDYDCILGKYTELEFGNFQQKVSDLMGTVSSTIEQSIEKNNSALQVVFSDAIQHAQETILGMLGNSYVVYEGDKILVVDALPKEEAHHVIMINSGGIAFSSTGINGDFESAWTIDNVLNMQHINVINLVADMIKGGTLKLGSNLNQNGQIEVFDEANNLIAKLDKNGLIMYGLDGSYLVVNNYVGFAGYDRTGAKTFWVSGDEFHQKKSVIEEEITLCNKARFIPITVKDGDTVTNDGIGIVGV</sequence>
<evidence type="ECO:0000313" key="2">
    <source>
        <dbReference type="EMBL" id="DAD90861.1"/>
    </source>
</evidence>
<evidence type="ECO:0000259" key="1">
    <source>
        <dbReference type="Pfam" id="PF06605"/>
    </source>
</evidence>
<dbReference type="InterPro" id="IPR010572">
    <property type="entry name" value="Tail_dom"/>
</dbReference>
<reference evidence="2" key="1">
    <citation type="journal article" date="2021" name="Proc. Natl. Acad. Sci. U.S.A.">
        <title>A Catalog of Tens of Thousands of Viruses from Human Metagenomes Reveals Hidden Associations with Chronic Diseases.</title>
        <authorList>
            <person name="Tisza M.J."/>
            <person name="Buck C.B."/>
        </authorList>
    </citation>
    <scope>NUCLEOTIDE SEQUENCE</scope>
    <source>
        <strain evidence="2">CtfW121</strain>
    </source>
</reference>
<feature type="domain" description="Tail spike" evidence="1">
    <location>
        <begin position="102"/>
        <end position="335"/>
    </location>
</feature>
<dbReference type="Pfam" id="PF06605">
    <property type="entry name" value="Prophage_tail"/>
    <property type="match status" value="1"/>
</dbReference>
<accession>A0A8S5N7V6</accession>
<dbReference type="InterPro" id="IPR007119">
    <property type="entry name" value="Phage_tail_spike_N"/>
</dbReference>
<dbReference type="EMBL" id="BK015096">
    <property type="protein sequence ID" value="DAD90861.1"/>
    <property type="molecule type" value="Genomic_DNA"/>
</dbReference>
<proteinExistence type="predicted"/>